<comment type="caution">
    <text evidence="1">The sequence shown here is derived from an EMBL/GenBank/DDBJ whole genome shotgun (WGS) entry which is preliminary data.</text>
</comment>
<dbReference type="InterPro" id="IPR032675">
    <property type="entry name" value="LRR_dom_sf"/>
</dbReference>
<dbReference type="Proteomes" id="UP001153678">
    <property type="component" value="Unassembled WGS sequence"/>
</dbReference>
<dbReference type="Gene3D" id="3.80.10.10">
    <property type="entry name" value="Ribonuclease Inhibitor"/>
    <property type="match status" value="1"/>
</dbReference>
<evidence type="ECO:0000313" key="2">
    <source>
        <dbReference type="Proteomes" id="UP001153678"/>
    </source>
</evidence>
<protein>
    <submittedName>
        <fullName evidence="1">14953_t:CDS:1</fullName>
    </submittedName>
</protein>
<dbReference type="EMBL" id="CAMKVN010001554">
    <property type="protein sequence ID" value="CAI2176780.1"/>
    <property type="molecule type" value="Genomic_DNA"/>
</dbReference>
<dbReference type="OrthoDB" id="2449544at2759"/>
<accession>A0A9W4SPD4</accession>
<gene>
    <name evidence="1" type="ORF">FWILDA_LOCUS7754</name>
</gene>
<keyword evidence="2" id="KW-1185">Reference proteome</keyword>
<sequence length="230" mass="26647">MESIKNFLENPQKWLDRKEQKTYERKEMIIDIGSEQYELQILVWDISYKKEAKIINLAIHLEKLTAQLSDGLTRTDAEKWLITGLTTTDYKFIDLLISEGVKFTQFNDYDNYEKERLKKLFDDLSVTNSVTCGNCAGLNKDEVQLAVYARNRDAQGFLDQYYPKNGVCLSDSGYNNKGKKRSEITQLDISKKKLIGDLDLSDFVNLRRLACNSNQLTRLFLSQNSNLEEL</sequence>
<evidence type="ECO:0000313" key="1">
    <source>
        <dbReference type="EMBL" id="CAI2176780.1"/>
    </source>
</evidence>
<proteinExistence type="predicted"/>
<dbReference type="AlphaFoldDB" id="A0A9W4SPD4"/>
<organism evidence="1 2">
    <name type="scientific">Funneliformis geosporum</name>
    <dbReference type="NCBI Taxonomy" id="1117311"/>
    <lineage>
        <taxon>Eukaryota</taxon>
        <taxon>Fungi</taxon>
        <taxon>Fungi incertae sedis</taxon>
        <taxon>Mucoromycota</taxon>
        <taxon>Glomeromycotina</taxon>
        <taxon>Glomeromycetes</taxon>
        <taxon>Glomerales</taxon>
        <taxon>Glomeraceae</taxon>
        <taxon>Funneliformis</taxon>
    </lineage>
</organism>
<reference evidence="1" key="1">
    <citation type="submission" date="2022-08" db="EMBL/GenBank/DDBJ databases">
        <authorList>
            <person name="Kallberg Y."/>
            <person name="Tangrot J."/>
            <person name="Rosling A."/>
        </authorList>
    </citation>
    <scope>NUCLEOTIDE SEQUENCE</scope>
    <source>
        <strain evidence="1">Wild A</strain>
    </source>
</reference>
<name>A0A9W4SPD4_9GLOM</name>